<accession>A0A545AJB7</accession>
<dbReference type="OrthoDB" id="9800872at2"/>
<dbReference type="SUPFAM" id="SSF52821">
    <property type="entry name" value="Rhodanese/Cell cycle control phosphatase"/>
    <property type="match status" value="1"/>
</dbReference>
<protein>
    <submittedName>
        <fullName evidence="2">Rhodanese-like domain-containing protein</fullName>
    </submittedName>
</protein>
<dbReference type="Pfam" id="PF00581">
    <property type="entry name" value="Rhodanese"/>
    <property type="match status" value="1"/>
</dbReference>
<name>A0A545AJB7_9ACTN</name>
<organism evidence="2 3">
    <name type="scientific">Cryptosporangium phraense</name>
    <dbReference type="NCBI Taxonomy" id="2593070"/>
    <lineage>
        <taxon>Bacteria</taxon>
        <taxon>Bacillati</taxon>
        <taxon>Actinomycetota</taxon>
        <taxon>Actinomycetes</taxon>
        <taxon>Cryptosporangiales</taxon>
        <taxon>Cryptosporangiaceae</taxon>
        <taxon>Cryptosporangium</taxon>
    </lineage>
</organism>
<sequence length="114" mass="12136">MVQPIPADVPDVHADSIGDDVYLLDVREQDEWDAGHAPHAHHIPMREIPGRLAEVPTVGDVVVVCRVGGRSAQVAAYLAAQGWENVANLDGGMLSWEATGRPVVADTGLPARVL</sequence>
<evidence type="ECO:0000259" key="1">
    <source>
        <dbReference type="PROSITE" id="PS50206"/>
    </source>
</evidence>
<dbReference type="InterPro" id="IPR036873">
    <property type="entry name" value="Rhodanese-like_dom_sf"/>
</dbReference>
<dbReference type="InterPro" id="IPR050229">
    <property type="entry name" value="GlpE_sulfurtransferase"/>
</dbReference>
<dbReference type="CDD" id="cd00158">
    <property type="entry name" value="RHOD"/>
    <property type="match status" value="1"/>
</dbReference>
<feature type="domain" description="Rhodanese" evidence="1">
    <location>
        <begin position="17"/>
        <end position="105"/>
    </location>
</feature>
<dbReference type="Proteomes" id="UP000317982">
    <property type="component" value="Unassembled WGS sequence"/>
</dbReference>
<dbReference type="SMART" id="SM00450">
    <property type="entry name" value="RHOD"/>
    <property type="match status" value="1"/>
</dbReference>
<dbReference type="AlphaFoldDB" id="A0A545AJB7"/>
<evidence type="ECO:0000313" key="3">
    <source>
        <dbReference type="Proteomes" id="UP000317982"/>
    </source>
</evidence>
<gene>
    <name evidence="2" type="ORF">FL583_29325</name>
</gene>
<dbReference type="InterPro" id="IPR001763">
    <property type="entry name" value="Rhodanese-like_dom"/>
</dbReference>
<dbReference type="PROSITE" id="PS50206">
    <property type="entry name" value="RHODANESE_3"/>
    <property type="match status" value="1"/>
</dbReference>
<evidence type="ECO:0000313" key="2">
    <source>
        <dbReference type="EMBL" id="TQS41411.1"/>
    </source>
</evidence>
<reference evidence="2 3" key="1">
    <citation type="submission" date="2019-07" db="EMBL/GenBank/DDBJ databases">
        <title>Cryptosporangium phraense sp. nov., isolated from plant litter.</title>
        <authorList>
            <person name="Suriyachadkun C."/>
        </authorList>
    </citation>
    <scope>NUCLEOTIDE SEQUENCE [LARGE SCALE GENOMIC DNA]</scope>
    <source>
        <strain evidence="2 3">A-T 5661</strain>
    </source>
</reference>
<dbReference type="Gene3D" id="3.40.250.10">
    <property type="entry name" value="Rhodanese-like domain"/>
    <property type="match status" value="1"/>
</dbReference>
<dbReference type="InParanoid" id="A0A545AJB7"/>
<dbReference type="PANTHER" id="PTHR43031">
    <property type="entry name" value="FAD-DEPENDENT OXIDOREDUCTASE"/>
    <property type="match status" value="1"/>
</dbReference>
<comment type="caution">
    <text evidence="2">The sequence shown here is derived from an EMBL/GenBank/DDBJ whole genome shotgun (WGS) entry which is preliminary data.</text>
</comment>
<keyword evidence="3" id="KW-1185">Reference proteome</keyword>
<dbReference type="RefSeq" id="WP_142708095.1">
    <property type="nucleotide sequence ID" value="NZ_VIRS01000026.1"/>
</dbReference>
<dbReference type="PANTHER" id="PTHR43031:SF17">
    <property type="entry name" value="SULFURTRANSFERASE YTWF-RELATED"/>
    <property type="match status" value="1"/>
</dbReference>
<dbReference type="EMBL" id="VIRS01000026">
    <property type="protein sequence ID" value="TQS41411.1"/>
    <property type="molecule type" value="Genomic_DNA"/>
</dbReference>
<proteinExistence type="predicted"/>